<feature type="compositionally biased region" description="Basic and acidic residues" evidence="1">
    <location>
        <begin position="221"/>
        <end position="231"/>
    </location>
</feature>
<proteinExistence type="predicted"/>
<feature type="compositionally biased region" description="Basic residues" evidence="1">
    <location>
        <begin position="232"/>
        <end position="241"/>
    </location>
</feature>
<evidence type="ECO:0000313" key="3">
    <source>
        <dbReference type="Proteomes" id="UP000654075"/>
    </source>
</evidence>
<keyword evidence="3" id="KW-1185">Reference proteome</keyword>
<dbReference type="EMBL" id="CAJNNV010020702">
    <property type="protein sequence ID" value="CAE8607157.1"/>
    <property type="molecule type" value="Genomic_DNA"/>
</dbReference>
<sequence length="247" mass="25971">DLFPDDLTALAEELPAGSGVPAAPTEVAVHTPAAPRPARPAPFPAGPGGARGGSSSSTSNAASRRLNEAGKAKIRKAVKFAHSLTDLAEIESALDSGQLSDGLARRLKLLPSDFEAARPGATIVAPKPVAAPLAAQGLTPIGLYKVRRFIEQASDLQKLAEVDKALNGGDIYRLRVMLDLQPEDIAGLPQPQPAGEKTKQPAGDEESDEEDDDYDPFATEPDAKAEEEAAPKKPKKEKKPKKPVDPQ</sequence>
<name>A0A813F9R3_POLGL</name>
<dbReference type="Proteomes" id="UP000654075">
    <property type="component" value="Unassembled WGS sequence"/>
</dbReference>
<evidence type="ECO:0000313" key="2">
    <source>
        <dbReference type="EMBL" id="CAE8607157.1"/>
    </source>
</evidence>
<gene>
    <name evidence="2" type="ORF">PGLA1383_LOCUS25098</name>
</gene>
<feature type="region of interest" description="Disordered" evidence="1">
    <location>
        <begin position="13"/>
        <end position="65"/>
    </location>
</feature>
<comment type="caution">
    <text evidence="2">The sequence shown here is derived from an EMBL/GenBank/DDBJ whole genome shotgun (WGS) entry which is preliminary data.</text>
</comment>
<feature type="compositionally biased region" description="Low complexity" evidence="1">
    <location>
        <begin position="53"/>
        <end position="64"/>
    </location>
</feature>
<evidence type="ECO:0000256" key="1">
    <source>
        <dbReference type="SAM" id="MobiDB-lite"/>
    </source>
</evidence>
<dbReference type="AlphaFoldDB" id="A0A813F9R3"/>
<protein>
    <submittedName>
        <fullName evidence="2">Uncharacterized protein</fullName>
    </submittedName>
</protein>
<feature type="compositionally biased region" description="Acidic residues" evidence="1">
    <location>
        <begin position="203"/>
        <end position="215"/>
    </location>
</feature>
<reference evidence="2" key="1">
    <citation type="submission" date="2021-02" db="EMBL/GenBank/DDBJ databases">
        <authorList>
            <person name="Dougan E. K."/>
            <person name="Rhodes N."/>
            <person name="Thang M."/>
            <person name="Chan C."/>
        </authorList>
    </citation>
    <scope>NUCLEOTIDE SEQUENCE</scope>
</reference>
<accession>A0A813F9R3</accession>
<feature type="non-terminal residue" evidence="2">
    <location>
        <position position="247"/>
    </location>
</feature>
<feature type="compositionally biased region" description="Pro residues" evidence="1">
    <location>
        <begin position="34"/>
        <end position="45"/>
    </location>
</feature>
<feature type="region of interest" description="Disordered" evidence="1">
    <location>
        <begin position="185"/>
        <end position="247"/>
    </location>
</feature>
<organism evidence="2 3">
    <name type="scientific">Polarella glacialis</name>
    <name type="common">Dinoflagellate</name>
    <dbReference type="NCBI Taxonomy" id="89957"/>
    <lineage>
        <taxon>Eukaryota</taxon>
        <taxon>Sar</taxon>
        <taxon>Alveolata</taxon>
        <taxon>Dinophyceae</taxon>
        <taxon>Suessiales</taxon>
        <taxon>Suessiaceae</taxon>
        <taxon>Polarella</taxon>
    </lineage>
</organism>
<feature type="non-terminal residue" evidence="2">
    <location>
        <position position="1"/>
    </location>
</feature>